<accession>A0A6A7B9L4</accession>
<reference evidence="2" key="1">
    <citation type="submission" date="2020-01" db="EMBL/GenBank/DDBJ databases">
        <authorList>
            <consortium name="DOE Joint Genome Institute"/>
            <person name="Haridas S."/>
            <person name="Albert R."/>
            <person name="Binder M."/>
            <person name="Bloem J."/>
            <person name="Labutti K."/>
            <person name="Salamov A."/>
            <person name="Andreopoulos B."/>
            <person name="Baker S.E."/>
            <person name="Barry K."/>
            <person name="Bills G."/>
            <person name="Bluhm B.H."/>
            <person name="Cannon C."/>
            <person name="Castanera R."/>
            <person name="Culley D.E."/>
            <person name="Daum C."/>
            <person name="Ezra D."/>
            <person name="Gonzalez J.B."/>
            <person name="Henrissat B."/>
            <person name="Kuo A."/>
            <person name="Liang C."/>
            <person name="Lipzen A."/>
            <person name="Lutzoni F."/>
            <person name="Magnuson J."/>
            <person name="Mondo S."/>
            <person name="Nolan M."/>
            <person name="Ohm R."/>
            <person name="Pangilinan J."/>
            <person name="Park H.-J."/>
            <person name="Ramirez L."/>
            <person name="Alfaro M."/>
            <person name="Sun H."/>
            <person name="Tritt A."/>
            <person name="Yoshinaga Y."/>
            <person name="Zwiers L.-H."/>
            <person name="Turgeon B.G."/>
            <person name="Goodwin S.B."/>
            <person name="Spatafora J.W."/>
            <person name="Crous P.W."/>
            <person name="Grigoriev I.V."/>
        </authorList>
    </citation>
    <scope>NUCLEOTIDE SEQUENCE</scope>
    <source>
        <strain evidence="2">IPT5</strain>
    </source>
</reference>
<keyword evidence="1" id="KW-0732">Signal</keyword>
<evidence type="ECO:0000313" key="3">
    <source>
        <dbReference type="Proteomes" id="UP000799423"/>
    </source>
</evidence>
<sequence>MYTPRPLNLLLTSLALTTIAIATPLLPTRQETPRIYARFYSGGGCQEPWREDTVFLATVPVGVCQDVTVGPFGSTIFQGNLLDRTLRFYERPCEAEEQSGRYFDVGPGSGVDPGCFAQAIGSYVVL</sequence>
<feature type="chain" id="PRO_5025649674" evidence="1">
    <location>
        <begin position="23"/>
        <end position="126"/>
    </location>
</feature>
<keyword evidence="3" id="KW-1185">Reference proteome</keyword>
<evidence type="ECO:0000256" key="1">
    <source>
        <dbReference type="SAM" id="SignalP"/>
    </source>
</evidence>
<evidence type="ECO:0000313" key="2">
    <source>
        <dbReference type="EMBL" id="KAF2851892.1"/>
    </source>
</evidence>
<dbReference type="AlphaFoldDB" id="A0A6A7B9L4"/>
<gene>
    <name evidence="2" type="ORF">T440DRAFT_516868</name>
</gene>
<proteinExistence type="predicted"/>
<dbReference type="EMBL" id="MU006300">
    <property type="protein sequence ID" value="KAF2851892.1"/>
    <property type="molecule type" value="Genomic_DNA"/>
</dbReference>
<protein>
    <submittedName>
        <fullName evidence="2">Uncharacterized protein</fullName>
    </submittedName>
</protein>
<name>A0A6A7B9L4_9PLEO</name>
<organism evidence="2 3">
    <name type="scientific">Plenodomus tracheiphilus IPT5</name>
    <dbReference type="NCBI Taxonomy" id="1408161"/>
    <lineage>
        <taxon>Eukaryota</taxon>
        <taxon>Fungi</taxon>
        <taxon>Dikarya</taxon>
        <taxon>Ascomycota</taxon>
        <taxon>Pezizomycotina</taxon>
        <taxon>Dothideomycetes</taxon>
        <taxon>Pleosporomycetidae</taxon>
        <taxon>Pleosporales</taxon>
        <taxon>Pleosporineae</taxon>
        <taxon>Leptosphaeriaceae</taxon>
        <taxon>Plenodomus</taxon>
    </lineage>
</organism>
<dbReference type="OrthoDB" id="3761614at2759"/>
<feature type="signal peptide" evidence="1">
    <location>
        <begin position="1"/>
        <end position="22"/>
    </location>
</feature>
<dbReference type="Proteomes" id="UP000799423">
    <property type="component" value="Unassembled WGS sequence"/>
</dbReference>